<reference evidence="2" key="1">
    <citation type="submission" date="2020-11" db="EMBL/GenBank/DDBJ databases">
        <title>Sequencing the genomes of 1000 actinobacteria strains.</title>
        <authorList>
            <person name="Klenk H.-P."/>
        </authorList>
    </citation>
    <scope>NUCLEOTIDE SEQUENCE</scope>
    <source>
        <strain evidence="2">DSM 45356</strain>
    </source>
</reference>
<gene>
    <name evidence="2" type="ORF">IW245_005474</name>
</gene>
<sequence>MSLAIFGVLLLGGLVGLCWKNSRSTGAAVIAVMLGLTIAGSGGALSEPSKALVGAVRQSLNSIGDSLFGGAK</sequence>
<dbReference type="EMBL" id="JADOUF010000001">
    <property type="protein sequence ID" value="MBG6139280.1"/>
    <property type="molecule type" value="Genomic_DNA"/>
</dbReference>
<comment type="caution">
    <text evidence="2">The sequence shown here is derived from an EMBL/GenBank/DDBJ whole genome shotgun (WGS) entry which is preliminary data.</text>
</comment>
<evidence type="ECO:0000313" key="3">
    <source>
        <dbReference type="Proteomes" id="UP000622552"/>
    </source>
</evidence>
<accession>A0A8J7GT59</accession>
<dbReference type="RefSeq" id="WP_197005952.1">
    <property type="nucleotide sequence ID" value="NZ_BONS01000012.1"/>
</dbReference>
<feature type="transmembrane region" description="Helical" evidence="1">
    <location>
        <begin position="26"/>
        <end position="45"/>
    </location>
</feature>
<organism evidence="2 3">
    <name type="scientific">Longispora fulva</name>
    <dbReference type="NCBI Taxonomy" id="619741"/>
    <lineage>
        <taxon>Bacteria</taxon>
        <taxon>Bacillati</taxon>
        <taxon>Actinomycetota</taxon>
        <taxon>Actinomycetes</taxon>
        <taxon>Micromonosporales</taxon>
        <taxon>Micromonosporaceae</taxon>
        <taxon>Longispora</taxon>
    </lineage>
</organism>
<evidence type="ECO:0000256" key="1">
    <source>
        <dbReference type="SAM" id="Phobius"/>
    </source>
</evidence>
<protein>
    <submittedName>
        <fullName evidence="2">Uncharacterized protein</fullName>
    </submittedName>
</protein>
<dbReference type="AlphaFoldDB" id="A0A8J7GT59"/>
<dbReference type="Proteomes" id="UP000622552">
    <property type="component" value="Unassembled WGS sequence"/>
</dbReference>
<proteinExistence type="predicted"/>
<keyword evidence="1" id="KW-0812">Transmembrane</keyword>
<keyword evidence="1" id="KW-1133">Transmembrane helix</keyword>
<evidence type="ECO:0000313" key="2">
    <source>
        <dbReference type="EMBL" id="MBG6139280.1"/>
    </source>
</evidence>
<keyword evidence="3" id="KW-1185">Reference proteome</keyword>
<keyword evidence="1" id="KW-0472">Membrane</keyword>
<name>A0A8J7GT59_9ACTN</name>